<dbReference type="Pfam" id="PF01212">
    <property type="entry name" value="Beta_elim_lyase"/>
    <property type="match status" value="1"/>
</dbReference>
<dbReference type="NCBIfam" id="NF041359">
    <property type="entry name" value="GntG_guanitoxin"/>
    <property type="match status" value="1"/>
</dbReference>
<dbReference type="OrthoDB" id="9774495at2"/>
<dbReference type="InterPro" id="IPR001597">
    <property type="entry name" value="ArAA_b-elim_lyase/Thr_aldolase"/>
</dbReference>
<dbReference type="InterPro" id="IPR015422">
    <property type="entry name" value="PyrdxlP-dep_Trfase_small"/>
</dbReference>
<dbReference type="Gene3D" id="3.90.1150.10">
    <property type="entry name" value="Aspartate Aminotransferase, domain 1"/>
    <property type="match status" value="1"/>
</dbReference>
<dbReference type="InterPro" id="IPR015421">
    <property type="entry name" value="PyrdxlP-dep_Trfase_major"/>
</dbReference>
<dbReference type="AlphaFoldDB" id="A0A3M8D9D7"/>
<dbReference type="PANTHER" id="PTHR48097">
    <property type="entry name" value="L-THREONINE ALDOLASE-RELATED"/>
    <property type="match status" value="1"/>
</dbReference>
<dbReference type="InterPro" id="IPR023603">
    <property type="entry name" value="Low_specificity_L-TA-like"/>
</dbReference>
<dbReference type="GO" id="GO:0008732">
    <property type="term" value="F:L-allo-threonine aldolase activity"/>
    <property type="evidence" value="ECO:0007669"/>
    <property type="project" value="TreeGrafter"/>
</dbReference>
<dbReference type="GO" id="GO:0005829">
    <property type="term" value="C:cytosol"/>
    <property type="evidence" value="ECO:0007669"/>
    <property type="project" value="TreeGrafter"/>
</dbReference>
<evidence type="ECO:0000256" key="1">
    <source>
        <dbReference type="ARBA" id="ARBA00001933"/>
    </source>
</evidence>
<comment type="similarity">
    <text evidence="2">Belongs to the threonine aldolase family.</text>
</comment>
<evidence type="ECO:0000313" key="8">
    <source>
        <dbReference type="Proteomes" id="UP000271031"/>
    </source>
</evidence>
<sequence length="351" mass="38245">MTIKIDLYSDTITQPSSQMRMFMSNAQVGDEQKGEDPTVNELEKRVVALLNKPAALFLPSATMANQIALKTHSNPGDEIIAEFNSHVLHYEVGGPAFHSGVMVHGINGTRGCFTSEQAKAAIRPKSVYMPNTRLIWVENTNNLAGGTIWTLEDLSDISDLAKEHGLAVHMDGARLLNAVVASGIPAHVFTAHADTVTLCFSKGLGCPAGAMLAGSAEFIARARKYKHLFGGAMRQTGMIASSALFALEHNINRLEQDHHNARRLANGLAYIPGLVINPDAVETNIVFFECQPGLDEAKFYERCLEKGLRFSHLYRRLRAVTHLDVTQTDIDHAIGIAKEVCEEMRAAAGIA</sequence>
<keyword evidence="7" id="KW-0032">Aminotransferase</keyword>
<protein>
    <submittedName>
        <fullName evidence="7">Aminotransferase class I/II-fold pyridoxal phosphate-dependent enzyme</fullName>
    </submittedName>
</protein>
<evidence type="ECO:0000256" key="2">
    <source>
        <dbReference type="ARBA" id="ARBA00006966"/>
    </source>
</evidence>
<dbReference type="InterPro" id="IPR015424">
    <property type="entry name" value="PyrdxlP-dep_Trfase"/>
</dbReference>
<keyword evidence="4" id="KW-0456">Lyase</keyword>
<proteinExistence type="inferred from homology"/>
<evidence type="ECO:0000259" key="6">
    <source>
        <dbReference type="Pfam" id="PF01212"/>
    </source>
</evidence>
<dbReference type="RefSeq" id="WP_122919934.1">
    <property type="nucleotide sequence ID" value="NZ_RHHQ01000017.1"/>
</dbReference>
<dbReference type="Gene3D" id="3.40.640.10">
    <property type="entry name" value="Type I PLP-dependent aspartate aminotransferase-like (Major domain)"/>
    <property type="match status" value="1"/>
</dbReference>
<organism evidence="7 8">
    <name type="scientific">Brevibacillus fluminis</name>
    <dbReference type="NCBI Taxonomy" id="511487"/>
    <lineage>
        <taxon>Bacteria</taxon>
        <taxon>Bacillati</taxon>
        <taxon>Bacillota</taxon>
        <taxon>Bacilli</taxon>
        <taxon>Bacillales</taxon>
        <taxon>Paenibacillaceae</taxon>
        <taxon>Brevibacillus</taxon>
    </lineage>
</organism>
<keyword evidence="3" id="KW-0663">Pyridoxal phosphate</keyword>
<comment type="cofactor">
    <cofactor evidence="1">
        <name>pyridoxal 5'-phosphate</name>
        <dbReference type="ChEBI" id="CHEBI:597326"/>
    </cofactor>
</comment>
<dbReference type="FunFam" id="3.90.1150.10:FF:000041">
    <property type="entry name" value="Low-specificity L-threonine aldolase"/>
    <property type="match status" value="1"/>
</dbReference>
<dbReference type="GO" id="GO:0006545">
    <property type="term" value="P:glycine biosynthetic process"/>
    <property type="evidence" value="ECO:0007669"/>
    <property type="project" value="TreeGrafter"/>
</dbReference>
<accession>A0A3M8D9D7</accession>
<reference evidence="7 8" key="1">
    <citation type="submission" date="2018-10" db="EMBL/GenBank/DDBJ databases">
        <title>Phylogenomics of Brevibacillus.</title>
        <authorList>
            <person name="Dunlap C."/>
        </authorList>
    </citation>
    <scope>NUCLEOTIDE SEQUENCE [LARGE SCALE GENOMIC DNA]</scope>
    <source>
        <strain evidence="7 8">JCM 15716</strain>
    </source>
</reference>
<evidence type="ECO:0000256" key="5">
    <source>
        <dbReference type="PIRSR" id="PIRSR017617-1"/>
    </source>
</evidence>
<keyword evidence="8" id="KW-1185">Reference proteome</keyword>
<evidence type="ECO:0000256" key="4">
    <source>
        <dbReference type="ARBA" id="ARBA00023239"/>
    </source>
</evidence>
<dbReference type="Proteomes" id="UP000271031">
    <property type="component" value="Unassembled WGS sequence"/>
</dbReference>
<dbReference type="PANTHER" id="PTHR48097:SF9">
    <property type="entry name" value="L-THREONINE ALDOLASE"/>
    <property type="match status" value="1"/>
</dbReference>
<dbReference type="SUPFAM" id="SSF53383">
    <property type="entry name" value="PLP-dependent transferases"/>
    <property type="match status" value="1"/>
</dbReference>
<keyword evidence="7" id="KW-0808">Transferase</keyword>
<feature type="domain" description="Aromatic amino acid beta-eliminating lyase/threonine aldolase" evidence="6">
    <location>
        <begin position="6"/>
        <end position="289"/>
    </location>
</feature>
<evidence type="ECO:0000313" key="7">
    <source>
        <dbReference type="EMBL" id="RNB84652.1"/>
    </source>
</evidence>
<dbReference type="GO" id="GO:0006567">
    <property type="term" value="P:L-threonine catabolic process"/>
    <property type="evidence" value="ECO:0007669"/>
    <property type="project" value="TreeGrafter"/>
</dbReference>
<dbReference type="PIRSF" id="PIRSF017617">
    <property type="entry name" value="Thr_aldolase"/>
    <property type="match status" value="1"/>
</dbReference>
<dbReference type="FunFam" id="3.40.640.10:FF:000030">
    <property type="entry name" value="Low-specificity L-threonine aldolase"/>
    <property type="match status" value="1"/>
</dbReference>
<name>A0A3M8D9D7_9BACL</name>
<evidence type="ECO:0000256" key="3">
    <source>
        <dbReference type="ARBA" id="ARBA00022898"/>
    </source>
</evidence>
<comment type="caution">
    <text evidence="7">The sequence shown here is derived from an EMBL/GenBank/DDBJ whole genome shotgun (WGS) entry which is preliminary data.</text>
</comment>
<dbReference type="EMBL" id="RHHQ01000017">
    <property type="protein sequence ID" value="RNB84652.1"/>
    <property type="molecule type" value="Genomic_DNA"/>
</dbReference>
<gene>
    <name evidence="7" type="ORF">EDM56_21345</name>
</gene>
<dbReference type="GO" id="GO:0008483">
    <property type="term" value="F:transaminase activity"/>
    <property type="evidence" value="ECO:0007669"/>
    <property type="project" value="UniProtKB-KW"/>
</dbReference>
<feature type="modified residue" description="N6-(pyridoxal phosphate)lysine" evidence="5">
    <location>
        <position position="202"/>
    </location>
</feature>